<dbReference type="PANTHER" id="PTHR30290:SF9">
    <property type="entry name" value="OLIGOPEPTIDE-BINDING PROTEIN APPA"/>
    <property type="match status" value="1"/>
</dbReference>
<dbReference type="PIRSF" id="PIRSF002741">
    <property type="entry name" value="MppA"/>
    <property type="match status" value="1"/>
</dbReference>
<dbReference type="GO" id="GO:1904680">
    <property type="term" value="F:peptide transmembrane transporter activity"/>
    <property type="evidence" value="ECO:0007669"/>
    <property type="project" value="TreeGrafter"/>
</dbReference>
<dbReference type="EMBL" id="JACCBF010000001">
    <property type="protein sequence ID" value="NYD28822.1"/>
    <property type="molecule type" value="Genomic_DNA"/>
</dbReference>
<dbReference type="CDD" id="cd00995">
    <property type="entry name" value="PBP2_NikA_DppA_OppA_like"/>
    <property type="match status" value="1"/>
</dbReference>
<accession>A0A852RQ98</accession>
<dbReference type="GO" id="GO:0042597">
    <property type="term" value="C:periplasmic space"/>
    <property type="evidence" value="ECO:0007669"/>
    <property type="project" value="UniProtKB-ARBA"/>
</dbReference>
<comment type="caution">
    <text evidence="6">The sequence shown here is derived from an EMBL/GenBank/DDBJ whole genome shotgun (WGS) entry which is preliminary data.</text>
</comment>
<keyword evidence="2" id="KW-0813">Transport</keyword>
<evidence type="ECO:0000256" key="1">
    <source>
        <dbReference type="ARBA" id="ARBA00005695"/>
    </source>
</evidence>
<evidence type="ECO:0000313" key="7">
    <source>
        <dbReference type="Proteomes" id="UP000582231"/>
    </source>
</evidence>
<feature type="domain" description="Solute-binding protein family 5" evidence="5">
    <location>
        <begin position="102"/>
        <end position="453"/>
    </location>
</feature>
<evidence type="ECO:0000256" key="4">
    <source>
        <dbReference type="SAM" id="MobiDB-lite"/>
    </source>
</evidence>
<protein>
    <submittedName>
        <fullName evidence="6">Peptide/nickel transport system substrate-binding protein</fullName>
    </submittedName>
</protein>
<name>A0A852RQ98_9ACTN</name>
<keyword evidence="7" id="KW-1185">Reference proteome</keyword>
<proteinExistence type="inferred from homology"/>
<dbReference type="InterPro" id="IPR039424">
    <property type="entry name" value="SBP_5"/>
</dbReference>
<keyword evidence="3" id="KW-0732">Signal</keyword>
<evidence type="ECO:0000256" key="3">
    <source>
        <dbReference type="ARBA" id="ARBA00022729"/>
    </source>
</evidence>
<dbReference type="Gene3D" id="3.40.190.10">
    <property type="entry name" value="Periplasmic binding protein-like II"/>
    <property type="match status" value="1"/>
</dbReference>
<dbReference type="Proteomes" id="UP000582231">
    <property type="component" value="Unassembled WGS sequence"/>
</dbReference>
<evidence type="ECO:0000313" key="6">
    <source>
        <dbReference type="EMBL" id="NYD28822.1"/>
    </source>
</evidence>
<feature type="region of interest" description="Disordered" evidence="4">
    <location>
        <begin position="27"/>
        <end position="53"/>
    </location>
</feature>
<dbReference type="PANTHER" id="PTHR30290">
    <property type="entry name" value="PERIPLASMIC BINDING COMPONENT OF ABC TRANSPORTER"/>
    <property type="match status" value="1"/>
</dbReference>
<sequence length="532" mass="56706">MSTHVPGLRRAAAVVVVATLLVSGCASEEEKEPRGQGKALAEGFRNVDDGGEPVDGGTLTYGAYTEPASLDPTVTIAAATTGGIEMANIYDTLLSFDPGKQEFVPRLAKAIEHDADYTTWTLTLRDGVTFSDGTPLDADAVVWSQQRYAAAKAPETALWAGNVTSATATDAHTVTYELARPWPLFPGILSTGPGMVVARSSVGADGSFKPVGAGPFTLGDWKHGESLELEARDDYWDGAPHVDSVRMAFLGDQRTSLDSLEGGDIDAALVRDPDLVDEVLEEKLPAYVNMRAASNVAIINASEGAAGHDVRVRRAIALAIDPDLMRERMFGGTGIASSDLFPDYSVWHTDAAGLRPDRAEATKLVEEAKADGWDGVIRYVDGTDPASRAATQAVKASLEAVGMTLDPKPARTISEQITRIAVERDYDLAGWSINFVEADPFARMYATMHSGGTQTYGMYTSPAMDEHIAAFQAATTKDDQLAAITALQEQVNEDVPFVTFGPFSELSVWTTKVHGITGGANSMILLDDAWLG</sequence>
<comment type="similarity">
    <text evidence="1">Belongs to the bacterial solute-binding protein 5 family.</text>
</comment>
<dbReference type="Pfam" id="PF00496">
    <property type="entry name" value="SBP_bac_5"/>
    <property type="match status" value="1"/>
</dbReference>
<reference evidence="6 7" key="1">
    <citation type="submission" date="2020-07" db="EMBL/GenBank/DDBJ databases">
        <title>Sequencing the genomes of 1000 actinobacteria strains.</title>
        <authorList>
            <person name="Klenk H.-P."/>
        </authorList>
    </citation>
    <scope>NUCLEOTIDE SEQUENCE [LARGE SCALE GENOMIC DNA]</scope>
    <source>
        <strain evidence="6 7">DSM 19082</strain>
    </source>
</reference>
<dbReference type="InterPro" id="IPR030678">
    <property type="entry name" value="Peptide/Ni-bd"/>
</dbReference>
<dbReference type="Gene3D" id="3.10.105.10">
    <property type="entry name" value="Dipeptide-binding Protein, Domain 3"/>
    <property type="match status" value="1"/>
</dbReference>
<dbReference type="SUPFAM" id="SSF53850">
    <property type="entry name" value="Periplasmic binding protein-like II"/>
    <property type="match status" value="1"/>
</dbReference>
<dbReference type="GO" id="GO:0043190">
    <property type="term" value="C:ATP-binding cassette (ABC) transporter complex"/>
    <property type="evidence" value="ECO:0007669"/>
    <property type="project" value="InterPro"/>
</dbReference>
<dbReference type="RefSeq" id="WP_179725020.1">
    <property type="nucleotide sequence ID" value="NZ_BAABEF010000001.1"/>
</dbReference>
<gene>
    <name evidence="6" type="ORF">BJ958_000368</name>
</gene>
<organism evidence="6 7">
    <name type="scientific">Nocardioides kongjuensis</name>
    <dbReference type="NCBI Taxonomy" id="349522"/>
    <lineage>
        <taxon>Bacteria</taxon>
        <taxon>Bacillati</taxon>
        <taxon>Actinomycetota</taxon>
        <taxon>Actinomycetes</taxon>
        <taxon>Propionibacteriales</taxon>
        <taxon>Nocardioidaceae</taxon>
        <taxon>Nocardioides</taxon>
    </lineage>
</organism>
<dbReference type="AlphaFoldDB" id="A0A852RQ98"/>
<dbReference type="InterPro" id="IPR000914">
    <property type="entry name" value="SBP_5_dom"/>
</dbReference>
<evidence type="ECO:0000259" key="5">
    <source>
        <dbReference type="Pfam" id="PF00496"/>
    </source>
</evidence>
<evidence type="ECO:0000256" key="2">
    <source>
        <dbReference type="ARBA" id="ARBA00022448"/>
    </source>
</evidence>
<dbReference type="GO" id="GO:0015833">
    <property type="term" value="P:peptide transport"/>
    <property type="evidence" value="ECO:0007669"/>
    <property type="project" value="TreeGrafter"/>
</dbReference>